<dbReference type="InterPro" id="IPR012505">
    <property type="entry name" value="YbbR"/>
</dbReference>
<dbReference type="InterPro" id="IPR053154">
    <property type="entry name" value="c-di-AMP_regulator"/>
</dbReference>
<protein>
    <submittedName>
        <fullName evidence="1">YbbR-like protein</fullName>
    </submittedName>
</protein>
<dbReference type="AlphaFoldDB" id="A0A564ZI94"/>
<dbReference type="Gene3D" id="2.170.120.30">
    <property type="match status" value="1"/>
</dbReference>
<name>A0A564ZI94_9BACT</name>
<accession>A0A564ZI94</accession>
<dbReference type="EMBL" id="CABIKM010000019">
    <property type="protein sequence ID" value="VUZ84826.1"/>
    <property type="molecule type" value="Genomic_DNA"/>
</dbReference>
<sequence length="215" mass="23209">MTKGLFDNLGLKLASLALAFALWMVVAGEQRDERTVHAPLLLARLPKNMTLLNGPGEFVTVQLRGPKSLISGLSPSEVDVNVDLSTLKEGENFVAVKADQIDVPRGVEVVQVSPKWVRLVLESVAERVVRVAARVEGNPAAGYYLKRALAHPDRVRLVGPKSDVSRVEKVYTSTISIEGRSHAFGAMTSLEPVGKSIKVEGPALVQVSVEIRANP</sequence>
<keyword evidence="2" id="KW-1185">Reference proteome</keyword>
<reference evidence="1 2" key="1">
    <citation type="submission" date="2019-07" db="EMBL/GenBank/DDBJ databases">
        <authorList>
            <person name="Cremers G."/>
        </authorList>
    </citation>
    <scope>NUCLEOTIDE SEQUENCE [LARGE SCALE GENOMIC DNA]</scope>
</reference>
<dbReference type="CDD" id="cd20206">
    <property type="entry name" value="YbbR"/>
    <property type="match status" value="1"/>
</dbReference>
<dbReference type="Gene3D" id="2.170.120.40">
    <property type="entry name" value="YbbR-like domain"/>
    <property type="match status" value="1"/>
</dbReference>
<dbReference type="Proteomes" id="UP000334340">
    <property type="component" value="Unassembled WGS sequence"/>
</dbReference>
<organism evidence="1 2">
    <name type="scientific">Candidatus Methylomirabilis lanthanidiphila</name>
    <dbReference type="NCBI Taxonomy" id="2211376"/>
    <lineage>
        <taxon>Bacteria</taxon>
        <taxon>Candidatus Methylomirabilota</taxon>
        <taxon>Candidatus Methylomirabilia</taxon>
        <taxon>Candidatus Methylomirabilales</taxon>
        <taxon>Candidatus Methylomirabilaceae</taxon>
        <taxon>Candidatus Methylomirabilis</taxon>
    </lineage>
</organism>
<evidence type="ECO:0000313" key="1">
    <source>
        <dbReference type="EMBL" id="VUZ84826.1"/>
    </source>
</evidence>
<dbReference type="PANTHER" id="PTHR37804">
    <property type="entry name" value="CDAA REGULATORY PROTEIN CDAR"/>
    <property type="match status" value="1"/>
</dbReference>
<proteinExistence type="predicted"/>
<dbReference type="Pfam" id="PF07949">
    <property type="entry name" value="YbbR"/>
    <property type="match status" value="2"/>
</dbReference>
<evidence type="ECO:0000313" key="2">
    <source>
        <dbReference type="Proteomes" id="UP000334340"/>
    </source>
</evidence>
<dbReference type="PANTHER" id="PTHR37804:SF1">
    <property type="entry name" value="CDAA REGULATORY PROTEIN CDAR"/>
    <property type="match status" value="1"/>
</dbReference>
<gene>
    <name evidence="1" type="ORF">MELA_01200</name>
</gene>